<protein>
    <submittedName>
        <fullName evidence="1">RHH-type rel operon transcriptional repressor/antitoxin RelB</fullName>
    </submittedName>
</protein>
<evidence type="ECO:0000313" key="2">
    <source>
        <dbReference type="Proteomes" id="UP000759443"/>
    </source>
</evidence>
<comment type="caution">
    <text evidence="1">The sequence shown here is derived from an EMBL/GenBank/DDBJ whole genome shotgun (WGS) entry which is preliminary data.</text>
</comment>
<organism evidence="1 2">
    <name type="scientific">Rhizobium halophytocola</name>
    <dbReference type="NCBI Taxonomy" id="735519"/>
    <lineage>
        <taxon>Bacteria</taxon>
        <taxon>Pseudomonadati</taxon>
        <taxon>Pseudomonadota</taxon>
        <taxon>Alphaproteobacteria</taxon>
        <taxon>Hyphomicrobiales</taxon>
        <taxon>Rhizobiaceae</taxon>
        <taxon>Rhizobium/Agrobacterium group</taxon>
        <taxon>Rhizobium</taxon>
    </lineage>
</organism>
<name>A0ABS4DXX4_9HYPH</name>
<proteinExistence type="predicted"/>
<dbReference type="Pfam" id="PF19807">
    <property type="entry name" value="DUF6290"/>
    <property type="match status" value="1"/>
</dbReference>
<evidence type="ECO:0000313" key="1">
    <source>
        <dbReference type="EMBL" id="MBP1850474.1"/>
    </source>
</evidence>
<dbReference type="Proteomes" id="UP000759443">
    <property type="component" value="Unassembled WGS sequence"/>
</dbReference>
<gene>
    <name evidence="1" type="ORF">J2Z17_001908</name>
</gene>
<dbReference type="InterPro" id="IPR046257">
    <property type="entry name" value="DUF6290"/>
</dbReference>
<reference evidence="1 2" key="1">
    <citation type="submission" date="2021-03" db="EMBL/GenBank/DDBJ databases">
        <title>Genomic Encyclopedia of Type Strains, Phase IV (KMG-IV): sequencing the most valuable type-strain genomes for metagenomic binning, comparative biology and taxonomic classification.</title>
        <authorList>
            <person name="Goeker M."/>
        </authorList>
    </citation>
    <scope>NUCLEOTIDE SEQUENCE [LARGE SCALE GENOMIC DNA]</scope>
    <source>
        <strain evidence="1 2">DSM 21600</strain>
    </source>
</reference>
<keyword evidence="2" id="KW-1185">Reference proteome</keyword>
<sequence length="75" mass="8762">MNKRVTIEMPDDMHRLILKYAEEAGKAPDAYMLDILEERLEDAYFVKRAEEALDAIERGESRIVSGEEFWRGLDD</sequence>
<dbReference type="RefSeq" id="WP_209944204.1">
    <property type="nucleotide sequence ID" value="NZ_JAGGJU010000004.1"/>
</dbReference>
<dbReference type="EMBL" id="JAGGJU010000004">
    <property type="protein sequence ID" value="MBP1850474.1"/>
    <property type="molecule type" value="Genomic_DNA"/>
</dbReference>
<accession>A0ABS4DXX4</accession>